<dbReference type="FunCoup" id="E4V2C3">
    <property type="interactions" value="52"/>
</dbReference>
<protein>
    <submittedName>
        <fullName evidence="7">MFS gliotoxin efflux transporter GliA</fullName>
    </submittedName>
</protein>
<reference evidence="8" key="1">
    <citation type="journal article" date="2012" name="MBio">
        <title>Comparative genome analysis of Trichophyton rubrum and related dermatophytes reveals candidate genes involved in infection.</title>
        <authorList>
            <person name="Martinez D.A."/>
            <person name="Oliver B.G."/>
            <person name="Graeser Y."/>
            <person name="Goldberg J.M."/>
            <person name="Li W."/>
            <person name="Martinez-Rossi N.M."/>
            <person name="Monod M."/>
            <person name="Shelest E."/>
            <person name="Barton R.C."/>
            <person name="Birch E."/>
            <person name="Brakhage A.A."/>
            <person name="Chen Z."/>
            <person name="Gurr S.J."/>
            <person name="Heiman D."/>
            <person name="Heitman J."/>
            <person name="Kosti I."/>
            <person name="Rossi A."/>
            <person name="Saif S."/>
            <person name="Samalova M."/>
            <person name="Saunders C.W."/>
            <person name="Shea T."/>
            <person name="Summerbell R.C."/>
            <person name="Xu J."/>
            <person name="Young S."/>
            <person name="Zeng Q."/>
            <person name="Birren B.W."/>
            <person name="Cuomo C.A."/>
            <person name="White T.C."/>
        </authorList>
    </citation>
    <scope>NUCLEOTIDE SEQUENCE [LARGE SCALE GENOMIC DNA]</scope>
    <source>
        <strain evidence="8">ATCC MYA-4604 / CBS 118893</strain>
    </source>
</reference>
<dbReference type="PRINTS" id="PR01036">
    <property type="entry name" value="TCRTETB"/>
</dbReference>
<name>E4V2C3_ARTGP</name>
<feature type="transmembrane region" description="Helical" evidence="5">
    <location>
        <begin position="456"/>
        <end position="476"/>
    </location>
</feature>
<dbReference type="Gene3D" id="1.20.1250.20">
    <property type="entry name" value="MFS general substrate transporter like domains"/>
    <property type="match status" value="1"/>
</dbReference>
<feature type="transmembrane region" description="Helical" evidence="5">
    <location>
        <begin position="184"/>
        <end position="204"/>
    </location>
</feature>
<dbReference type="InParanoid" id="E4V2C3"/>
<dbReference type="GO" id="GO:0022857">
    <property type="term" value="F:transmembrane transporter activity"/>
    <property type="evidence" value="ECO:0007669"/>
    <property type="project" value="InterPro"/>
</dbReference>
<dbReference type="Pfam" id="PF07690">
    <property type="entry name" value="MFS_1"/>
    <property type="match status" value="1"/>
</dbReference>
<dbReference type="OMA" id="FMWFGSA"/>
<proteinExistence type="predicted"/>
<evidence type="ECO:0000256" key="1">
    <source>
        <dbReference type="ARBA" id="ARBA00004141"/>
    </source>
</evidence>
<keyword evidence="2 5" id="KW-0812">Transmembrane</keyword>
<dbReference type="InterPro" id="IPR011701">
    <property type="entry name" value="MFS"/>
</dbReference>
<dbReference type="GO" id="GO:0005886">
    <property type="term" value="C:plasma membrane"/>
    <property type="evidence" value="ECO:0007669"/>
    <property type="project" value="TreeGrafter"/>
</dbReference>
<feature type="transmembrane region" description="Helical" evidence="5">
    <location>
        <begin position="61"/>
        <end position="85"/>
    </location>
</feature>
<feature type="transmembrane region" description="Helical" evidence="5">
    <location>
        <begin position="325"/>
        <end position="345"/>
    </location>
</feature>
<dbReference type="EMBL" id="DS989827">
    <property type="protein sequence ID" value="EFR04188.1"/>
    <property type="molecule type" value="Genomic_DNA"/>
</dbReference>
<dbReference type="PROSITE" id="PS50850">
    <property type="entry name" value="MFS"/>
    <property type="match status" value="1"/>
</dbReference>
<dbReference type="RefSeq" id="XP_003171196.1">
    <property type="nucleotide sequence ID" value="XM_003171148.1"/>
</dbReference>
<sequence length="581" mass="62811">MESTETNRQNQNVIELSNTSVLSTGINESNTTHGEIHITRDSNDEAEGEDGLLPITKSQFLMLNVALCVGIFMVTLDVIILATAIPTITHEFHSLGDVGWYGSAYLLTQTAFQPTFGKVYNYFNTKWTLLMGIMVFEIGSILCAAATSSPMLICGRAVAGFGAAAIFSGGVNIITMIFPLKHRAPFLGLMGAMIGMAMIVAPPLGGILTDRFSWRWCFWINLPCGGLMVIIIVLFLNQTAQISFGLSWMERIIALDPASALLLVSCITALLISLQWGGERYPWSHPKVLACIITAGILLVAFYAFQSWKGESAMIPTRLLRQRSILGSSLAACFLSMAFHVHSYYLPIYLQAVKGLTAEQSGIQILPYQVTNSLFSLGVGVLVGIVGWYPPFLWLGTLAFVVGSVLFYKLDVDSTVAAVVGYQIIAGAGVGTAINIPHIAVQAISSKKDVSSANAIVFFFHALGGAVGIGIAQNIFSISLQENLPLTVPDMDISAIIDDSSANIRNLIPAEYLAAVLRVYCSSIAKAFIPPIVTASLAFRKRFPLSSHRELASFAYSPSKQISIIDLWKNSTLPLNVSMQS</sequence>
<gene>
    <name evidence="7" type="ORF">MGYG_07195</name>
</gene>
<dbReference type="OrthoDB" id="10021397at2759"/>
<evidence type="ECO:0000256" key="3">
    <source>
        <dbReference type="ARBA" id="ARBA00022989"/>
    </source>
</evidence>
<comment type="subcellular location">
    <subcellularLocation>
        <location evidence="1">Membrane</location>
        <topology evidence="1">Multi-pass membrane protein</topology>
    </subcellularLocation>
</comment>
<feature type="transmembrane region" description="Helical" evidence="5">
    <location>
        <begin position="288"/>
        <end position="305"/>
    </location>
</feature>
<dbReference type="Proteomes" id="UP000002669">
    <property type="component" value="Unassembled WGS sequence"/>
</dbReference>
<feature type="transmembrane region" description="Helical" evidence="5">
    <location>
        <begin position="158"/>
        <end position="178"/>
    </location>
</feature>
<dbReference type="SUPFAM" id="SSF103473">
    <property type="entry name" value="MFS general substrate transporter"/>
    <property type="match status" value="1"/>
</dbReference>
<evidence type="ECO:0000313" key="7">
    <source>
        <dbReference type="EMBL" id="EFR04188.1"/>
    </source>
</evidence>
<keyword evidence="4 5" id="KW-0472">Membrane</keyword>
<keyword evidence="3 5" id="KW-1133">Transmembrane helix</keyword>
<evidence type="ECO:0000256" key="4">
    <source>
        <dbReference type="ARBA" id="ARBA00023136"/>
    </source>
</evidence>
<keyword evidence="8" id="KW-1185">Reference proteome</keyword>
<feature type="domain" description="Major facilitator superfamily (MFS) profile" evidence="6">
    <location>
        <begin position="63"/>
        <end position="533"/>
    </location>
</feature>
<dbReference type="PANTHER" id="PTHR23501:SF198">
    <property type="entry name" value="AZOLE RESISTANCE PROTEIN 1-RELATED"/>
    <property type="match status" value="1"/>
</dbReference>
<evidence type="ECO:0000259" key="6">
    <source>
        <dbReference type="PROSITE" id="PS50850"/>
    </source>
</evidence>
<accession>E4V2C3</accession>
<dbReference type="PANTHER" id="PTHR23501">
    <property type="entry name" value="MAJOR FACILITATOR SUPERFAMILY"/>
    <property type="match status" value="1"/>
</dbReference>
<feature type="transmembrane region" description="Helical" evidence="5">
    <location>
        <begin position="127"/>
        <end position="146"/>
    </location>
</feature>
<dbReference type="eggNOG" id="KOG0254">
    <property type="taxonomic scope" value="Eukaryota"/>
</dbReference>
<feature type="transmembrane region" description="Helical" evidence="5">
    <location>
        <begin position="216"/>
        <end position="237"/>
    </location>
</feature>
<dbReference type="Gene3D" id="1.20.1720.10">
    <property type="entry name" value="Multidrug resistance protein D"/>
    <property type="match status" value="1"/>
</dbReference>
<feature type="transmembrane region" description="Helical" evidence="5">
    <location>
        <begin position="257"/>
        <end position="276"/>
    </location>
</feature>
<dbReference type="InterPro" id="IPR020846">
    <property type="entry name" value="MFS_dom"/>
</dbReference>
<dbReference type="InterPro" id="IPR036259">
    <property type="entry name" value="MFS_trans_sf"/>
</dbReference>
<evidence type="ECO:0000256" key="5">
    <source>
        <dbReference type="SAM" id="Phobius"/>
    </source>
</evidence>
<dbReference type="HOGENOM" id="CLU_000960_22_1_1"/>
<feature type="transmembrane region" description="Helical" evidence="5">
    <location>
        <begin position="365"/>
        <end position="386"/>
    </location>
</feature>
<dbReference type="CDD" id="cd17502">
    <property type="entry name" value="MFS_Azr1_MDR_like"/>
    <property type="match status" value="1"/>
</dbReference>
<evidence type="ECO:0000313" key="8">
    <source>
        <dbReference type="Proteomes" id="UP000002669"/>
    </source>
</evidence>
<organism evidence="8">
    <name type="scientific">Arthroderma gypseum (strain ATCC MYA-4604 / CBS 118893)</name>
    <name type="common">Microsporum gypseum</name>
    <dbReference type="NCBI Taxonomy" id="535722"/>
    <lineage>
        <taxon>Eukaryota</taxon>
        <taxon>Fungi</taxon>
        <taxon>Dikarya</taxon>
        <taxon>Ascomycota</taxon>
        <taxon>Pezizomycotina</taxon>
        <taxon>Eurotiomycetes</taxon>
        <taxon>Eurotiomycetidae</taxon>
        <taxon>Onygenales</taxon>
        <taxon>Arthrodermataceae</taxon>
        <taxon>Nannizzia</taxon>
    </lineage>
</organism>
<dbReference type="AlphaFoldDB" id="E4V2C3"/>
<evidence type="ECO:0000256" key="2">
    <source>
        <dbReference type="ARBA" id="ARBA00022692"/>
    </source>
</evidence>
<dbReference type="GeneID" id="10026446"/>
<dbReference type="VEuPathDB" id="FungiDB:MGYG_07195"/>
<feature type="transmembrane region" description="Helical" evidence="5">
    <location>
        <begin position="415"/>
        <end position="436"/>
    </location>
</feature>